<organism evidence="2 3">
    <name type="scientific">Seminavis robusta</name>
    <dbReference type="NCBI Taxonomy" id="568900"/>
    <lineage>
        <taxon>Eukaryota</taxon>
        <taxon>Sar</taxon>
        <taxon>Stramenopiles</taxon>
        <taxon>Ochrophyta</taxon>
        <taxon>Bacillariophyta</taxon>
        <taxon>Bacillariophyceae</taxon>
        <taxon>Bacillariophycidae</taxon>
        <taxon>Naviculales</taxon>
        <taxon>Naviculaceae</taxon>
        <taxon>Seminavis</taxon>
    </lineage>
</organism>
<comment type="caution">
    <text evidence="2">The sequence shown here is derived from an EMBL/GenBank/DDBJ whole genome shotgun (WGS) entry which is preliminary data.</text>
</comment>
<feature type="domain" description="Coenzyme Q-binding protein COQ10 START" evidence="1">
    <location>
        <begin position="44"/>
        <end position="145"/>
    </location>
</feature>
<accession>A0A9N8DFL5</accession>
<dbReference type="InterPro" id="IPR047137">
    <property type="entry name" value="ORF3"/>
</dbReference>
<dbReference type="InterPro" id="IPR005031">
    <property type="entry name" value="COQ10_START"/>
</dbReference>
<evidence type="ECO:0000313" key="3">
    <source>
        <dbReference type="Proteomes" id="UP001153069"/>
    </source>
</evidence>
<evidence type="ECO:0000313" key="2">
    <source>
        <dbReference type="EMBL" id="CAB9499844.1"/>
    </source>
</evidence>
<dbReference type="Proteomes" id="UP001153069">
    <property type="component" value="Unassembled WGS sequence"/>
</dbReference>
<keyword evidence="3" id="KW-1185">Reference proteome</keyword>
<dbReference type="PANTHER" id="PTHR33824:SF7">
    <property type="entry name" value="POLYKETIDE CYCLASE_DEHYDRASE AND LIPID TRANSPORT SUPERFAMILY PROTEIN"/>
    <property type="match status" value="1"/>
</dbReference>
<dbReference type="EMBL" id="CAICTM010000069">
    <property type="protein sequence ID" value="CAB9499844.1"/>
    <property type="molecule type" value="Genomic_DNA"/>
</dbReference>
<dbReference type="SUPFAM" id="SSF55961">
    <property type="entry name" value="Bet v1-like"/>
    <property type="match status" value="1"/>
</dbReference>
<reference evidence="2" key="1">
    <citation type="submission" date="2020-06" db="EMBL/GenBank/DDBJ databases">
        <authorList>
            <consortium name="Plant Systems Biology data submission"/>
        </authorList>
    </citation>
    <scope>NUCLEOTIDE SEQUENCE</scope>
    <source>
        <strain evidence="2">D6</strain>
    </source>
</reference>
<proteinExistence type="predicted"/>
<sequence length="194" mass="22364">MWAGVMDANDQDIPEFFTAKPKRRGLRLGRKKSNVIVRNAGHIMPFPVNVAFEKFSDFSRHSEWNPSISSATYIDDSRTKVRWTRETMGFTIGWSTITTVKDPNKALAWKSIEGIKLENRVIFQSVDEGKGTLMIMSTNYKVPEKVFVPSRKVVGKSKTRAYNNTYESDQMKEILVRFGEIVAKELKHDEMYFL</sequence>
<dbReference type="Gene3D" id="3.30.530.20">
    <property type="match status" value="1"/>
</dbReference>
<dbReference type="Pfam" id="PF03364">
    <property type="entry name" value="Polyketide_cyc"/>
    <property type="match status" value="1"/>
</dbReference>
<name>A0A9N8DFL5_9STRA</name>
<dbReference type="AlphaFoldDB" id="A0A9N8DFL5"/>
<protein>
    <submittedName>
        <fullName evidence="2">Polyketide cyclase / dehydrase and lipid transport</fullName>
    </submittedName>
</protein>
<dbReference type="PANTHER" id="PTHR33824">
    <property type="entry name" value="POLYKETIDE CYCLASE/DEHYDRASE AND LIPID TRANSPORT SUPERFAMILY PROTEIN"/>
    <property type="match status" value="1"/>
</dbReference>
<gene>
    <name evidence="2" type="ORF">SEMRO_70_G038880.1</name>
</gene>
<dbReference type="InterPro" id="IPR023393">
    <property type="entry name" value="START-like_dom_sf"/>
</dbReference>
<evidence type="ECO:0000259" key="1">
    <source>
        <dbReference type="Pfam" id="PF03364"/>
    </source>
</evidence>